<evidence type="ECO:0000313" key="2">
    <source>
        <dbReference type="EMBL" id="MBS5331352.1"/>
    </source>
</evidence>
<dbReference type="Pfam" id="PF12957">
    <property type="entry name" value="DUF3846"/>
    <property type="match status" value="1"/>
</dbReference>
<reference evidence="2" key="1">
    <citation type="submission" date="2021-02" db="EMBL/GenBank/DDBJ databases">
        <title>Infant gut strain persistence is associated with maternal origin, phylogeny, and functional potential including surface adhesion and iron acquisition.</title>
        <authorList>
            <person name="Lou Y.C."/>
        </authorList>
    </citation>
    <scope>NUCLEOTIDE SEQUENCE</scope>
    <source>
        <strain evidence="2">L3_101_000M1_dasL3_101_000M1_concoct_87</strain>
    </source>
</reference>
<name>A0A943D7C5_9FIRM</name>
<organism evidence="2 3">
    <name type="scientific">Subdoligranulum variabile</name>
    <dbReference type="NCBI Taxonomy" id="214851"/>
    <lineage>
        <taxon>Bacteria</taxon>
        <taxon>Bacillati</taxon>
        <taxon>Bacillota</taxon>
        <taxon>Clostridia</taxon>
        <taxon>Eubacteriales</taxon>
        <taxon>Oscillospiraceae</taxon>
        <taxon>Subdoligranulum</taxon>
    </lineage>
</organism>
<sequence length="117" mass="12817">MMRGLVIATNGDMRVQTFTAPALEDVQKVVGGYVETVPVRNIEGHYLLMVDEDARLQWPRPVVNEVASFLACTKIFGTVVLTSAYGPELGLPDDIAHVLGDVIMATLPCRCRWEGEA</sequence>
<comment type="caution">
    <text evidence="2">The sequence shown here is derived from an EMBL/GenBank/DDBJ whole genome shotgun (WGS) entry which is preliminary data.</text>
</comment>
<accession>A0A943D7C5</accession>
<evidence type="ECO:0000259" key="1">
    <source>
        <dbReference type="Pfam" id="PF12957"/>
    </source>
</evidence>
<dbReference type="Proteomes" id="UP000759273">
    <property type="component" value="Unassembled WGS sequence"/>
</dbReference>
<proteinExistence type="predicted"/>
<dbReference type="AlphaFoldDB" id="A0A943D7C5"/>
<gene>
    <name evidence="2" type="ORF">KHY36_02335</name>
</gene>
<protein>
    <submittedName>
        <fullName evidence="2">DUF3846 domain-containing protein</fullName>
    </submittedName>
</protein>
<dbReference type="EMBL" id="JAGZGG010000003">
    <property type="protein sequence ID" value="MBS5331352.1"/>
    <property type="molecule type" value="Genomic_DNA"/>
</dbReference>
<feature type="domain" description="DUF3846" evidence="1">
    <location>
        <begin position="2"/>
        <end position="95"/>
    </location>
</feature>
<evidence type="ECO:0000313" key="3">
    <source>
        <dbReference type="Proteomes" id="UP000759273"/>
    </source>
</evidence>
<dbReference type="InterPro" id="IPR024559">
    <property type="entry name" value="DUF3846"/>
</dbReference>